<dbReference type="RefSeq" id="WP_165865877.1">
    <property type="nucleotide sequence ID" value="NZ_UPPP01000057.1"/>
</dbReference>
<evidence type="ECO:0000313" key="2">
    <source>
        <dbReference type="Proteomes" id="UP000277811"/>
    </source>
</evidence>
<dbReference type="EMBL" id="UPPP01000057">
    <property type="protein sequence ID" value="VBB05600.1"/>
    <property type="molecule type" value="Genomic_DNA"/>
</dbReference>
<organism evidence="1 2">
    <name type="scientific">Lucifera butyrica</name>
    <dbReference type="NCBI Taxonomy" id="1351585"/>
    <lineage>
        <taxon>Bacteria</taxon>
        <taxon>Bacillati</taxon>
        <taxon>Bacillota</taxon>
        <taxon>Negativicutes</taxon>
        <taxon>Veillonellales</taxon>
        <taxon>Veillonellaceae</taxon>
        <taxon>Lucifera</taxon>
    </lineage>
</organism>
<keyword evidence="2" id="KW-1185">Reference proteome</keyword>
<sequence length="48" mass="5619">MVIDLDEKKLKREIIRELSGYPVSEEDQEKIAEKVMSVILRSCKVIKK</sequence>
<reference evidence="1 2" key="1">
    <citation type="submission" date="2018-06" db="EMBL/GenBank/DDBJ databases">
        <authorList>
            <person name="Strepis N."/>
        </authorList>
    </citation>
    <scope>NUCLEOTIDE SEQUENCE [LARGE SCALE GENOMIC DNA]</scope>
    <source>
        <strain evidence="1">LUCI</strain>
    </source>
</reference>
<gene>
    <name evidence="1" type="ORF">LUCI_0810</name>
</gene>
<protein>
    <submittedName>
        <fullName evidence="1">Uncharacterized protein</fullName>
    </submittedName>
</protein>
<accession>A0A498R464</accession>
<name>A0A498R464_9FIRM</name>
<dbReference type="Proteomes" id="UP000277811">
    <property type="component" value="Unassembled WGS sequence"/>
</dbReference>
<evidence type="ECO:0000313" key="1">
    <source>
        <dbReference type="EMBL" id="VBB05600.1"/>
    </source>
</evidence>
<proteinExistence type="predicted"/>
<dbReference type="AlphaFoldDB" id="A0A498R464"/>